<dbReference type="AlphaFoldDB" id="A0A430AQH1"/>
<dbReference type="GeneID" id="95582068"/>
<name>A0A430AQH1_9ENTE</name>
<comment type="caution">
    <text evidence="1">The sequence shown here is derived from an EMBL/GenBank/DDBJ whole genome shotgun (WGS) entry which is preliminary data.</text>
</comment>
<dbReference type="Gene3D" id="3.10.450.540">
    <property type="match status" value="1"/>
</dbReference>
<sequence>MKNQKILYVLMILLILSLLVAQRAAIKRGQDVGNNQAAIETTQTDNSNDSAEITMSSTVQEYQHEKITQEQVVQISANAFVSFYFTNKEEDKPLLKEYTTKDLYEKIINDNETKEEQTIELVSLKTLTKNENTYKLDYLIEVKSKGEVKEIKVNLQLIEVNDKWVVSTYEVA</sequence>
<keyword evidence="2" id="KW-1185">Reference proteome</keyword>
<reference evidence="1 2" key="1">
    <citation type="submission" date="2017-05" db="EMBL/GenBank/DDBJ databases">
        <title>Vagococcus spp. assemblies.</title>
        <authorList>
            <person name="Gulvik C.A."/>
        </authorList>
    </citation>
    <scope>NUCLEOTIDE SEQUENCE [LARGE SCALE GENOMIC DNA]</scope>
    <source>
        <strain evidence="1 2">SS1714</strain>
    </source>
</reference>
<gene>
    <name evidence="1" type="ORF">CBF28_13705</name>
</gene>
<dbReference type="EMBL" id="NGKB01000018">
    <property type="protein sequence ID" value="RSU10368.1"/>
    <property type="molecule type" value="Genomic_DNA"/>
</dbReference>
<organism evidence="1 2">
    <name type="scientific">Vagococcus carniphilus</name>
    <dbReference type="NCBI Taxonomy" id="218144"/>
    <lineage>
        <taxon>Bacteria</taxon>
        <taxon>Bacillati</taxon>
        <taxon>Bacillota</taxon>
        <taxon>Bacilli</taxon>
        <taxon>Lactobacillales</taxon>
        <taxon>Enterococcaceae</taxon>
        <taxon>Vagococcus</taxon>
    </lineage>
</organism>
<evidence type="ECO:0000313" key="2">
    <source>
        <dbReference type="Proteomes" id="UP000288028"/>
    </source>
</evidence>
<evidence type="ECO:0000313" key="1">
    <source>
        <dbReference type="EMBL" id="RSU10368.1"/>
    </source>
</evidence>
<accession>A0A430AQH1</accession>
<proteinExistence type="predicted"/>
<dbReference type="Proteomes" id="UP000288028">
    <property type="component" value="Unassembled WGS sequence"/>
</dbReference>
<protein>
    <submittedName>
        <fullName evidence="1">Uncharacterized protein</fullName>
    </submittedName>
</protein>
<dbReference type="RefSeq" id="WP_126796178.1">
    <property type="nucleotide sequence ID" value="NZ_CP060721.1"/>
</dbReference>